<dbReference type="GO" id="GO:0007165">
    <property type="term" value="P:signal transduction"/>
    <property type="evidence" value="ECO:0007669"/>
    <property type="project" value="UniProtKB-KW"/>
</dbReference>
<feature type="domain" description="Methyl-accepting transducer" evidence="5">
    <location>
        <begin position="311"/>
        <end position="540"/>
    </location>
</feature>
<dbReference type="AlphaFoldDB" id="A0A1I4BUH6"/>
<dbReference type="Pfam" id="PF12729">
    <property type="entry name" value="4HB_MCP_1"/>
    <property type="match status" value="1"/>
</dbReference>
<evidence type="ECO:0000256" key="4">
    <source>
        <dbReference type="SAM" id="Phobius"/>
    </source>
</evidence>
<evidence type="ECO:0000259" key="5">
    <source>
        <dbReference type="PROSITE" id="PS50111"/>
    </source>
</evidence>
<dbReference type="Proteomes" id="UP000199473">
    <property type="component" value="Unassembled WGS sequence"/>
</dbReference>
<gene>
    <name evidence="7" type="ORF">SAMN02745775_106149</name>
</gene>
<dbReference type="PROSITE" id="PS50111">
    <property type="entry name" value="CHEMOTAXIS_TRANSDUC_2"/>
    <property type="match status" value="1"/>
</dbReference>
<dbReference type="Pfam" id="PF00015">
    <property type="entry name" value="MCPsignal"/>
    <property type="match status" value="1"/>
</dbReference>
<dbReference type="InterPro" id="IPR003660">
    <property type="entry name" value="HAMP_dom"/>
</dbReference>
<dbReference type="InterPro" id="IPR024478">
    <property type="entry name" value="HlyB_4HB_MCP"/>
</dbReference>
<dbReference type="Gene3D" id="1.10.287.950">
    <property type="entry name" value="Methyl-accepting chemotaxis protein"/>
    <property type="match status" value="1"/>
</dbReference>
<protein>
    <submittedName>
        <fullName evidence="7">Methyl-accepting chemotaxis protein</fullName>
    </submittedName>
</protein>
<keyword evidence="4" id="KW-1133">Transmembrane helix</keyword>
<dbReference type="GO" id="GO:0016020">
    <property type="term" value="C:membrane"/>
    <property type="evidence" value="ECO:0007669"/>
    <property type="project" value="InterPro"/>
</dbReference>
<evidence type="ECO:0000256" key="2">
    <source>
        <dbReference type="ARBA" id="ARBA00029447"/>
    </source>
</evidence>
<name>A0A1I4BUH6_9PROT</name>
<evidence type="ECO:0000259" key="6">
    <source>
        <dbReference type="PROSITE" id="PS50885"/>
    </source>
</evidence>
<feature type="transmembrane region" description="Helical" evidence="4">
    <location>
        <begin position="188"/>
        <end position="209"/>
    </location>
</feature>
<dbReference type="PROSITE" id="PS50885">
    <property type="entry name" value="HAMP"/>
    <property type="match status" value="1"/>
</dbReference>
<organism evidence="7 8">
    <name type="scientific">Falsiroseomonas stagni DSM 19981</name>
    <dbReference type="NCBI Taxonomy" id="1123062"/>
    <lineage>
        <taxon>Bacteria</taxon>
        <taxon>Pseudomonadati</taxon>
        <taxon>Pseudomonadota</taxon>
        <taxon>Alphaproteobacteria</taxon>
        <taxon>Acetobacterales</taxon>
        <taxon>Roseomonadaceae</taxon>
        <taxon>Falsiroseomonas</taxon>
    </lineage>
</organism>
<evidence type="ECO:0000256" key="1">
    <source>
        <dbReference type="ARBA" id="ARBA00023224"/>
    </source>
</evidence>
<dbReference type="RefSeq" id="WP_175533980.1">
    <property type="nucleotide sequence ID" value="NZ_FOSQ01000006.1"/>
</dbReference>
<dbReference type="PRINTS" id="PR00260">
    <property type="entry name" value="CHEMTRNSDUCR"/>
</dbReference>
<keyword evidence="4" id="KW-0472">Membrane</keyword>
<evidence type="ECO:0000313" key="7">
    <source>
        <dbReference type="EMBL" id="SFK72402.1"/>
    </source>
</evidence>
<dbReference type="PANTHER" id="PTHR32089:SF112">
    <property type="entry name" value="LYSOZYME-LIKE PROTEIN-RELATED"/>
    <property type="match status" value="1"/>
</dbReference>
<reference evidence="7 8" key="1">
    <citation type="submission" date="2016-10" db="EMBL/GenBank/DDBJ databases">
        <authorList>
            <person name="de Groot N.N."/>
        </authorList>
    </citation>
    <scope>NUCLEOTIDE SEQUENCE [LARGE SCALE GENOMIC DNA]</scope>
    <source>
        <strain evidence="7 8">DSM 19981</strain>
    </source>
</reference>
<keyword evidence="8" id="KW-1185">Reference proteome</keyword>
<accession>A0A1I4BUH6</accession>
<dbReference type="SMART" id="SM00304">
    <property type="entry name" value="HAMP"/>
    <property type="match status" value="1"/>
</dbReference>
<comment type="similarity">
    <text evidence="2">Belongs to the methyl-accepting chemotaxis (MCP) protein family.</text>
</comment>
<feature type="domain" description="HAMP" evidence="6">
    <location>
        <begin position="211"/>
        <end position="264"/>
    </location>
</feature>
<proteinExistence type="inferred from homology"/>
<dbReference type="SMART" id="SM00283">
    <property type="entry name" value="MA"/>
    <property type="match status" value="1"/>
</dbReference>
<dbReference type="GO" id="GO:0004888">
    <property type="term" value="F:transmembrane signaling receptor activity"/>
    <property type="evidence" value="ECO:0007669"/>
    <property type="project" value="InterPro"/>
</dbReference>
<dbReference type="STRING" id="1123062.SAMN02745775_106149"/>
<evidence type="ECO:0000313" key="8">
    <source>
        <dbReference type="Proteomes" id="UP000199473"/>
    </source>
</evidence>
<dbReference type="InterPro" id="IPR004090">
    <property type="entry name" value="Chemotax_Me-accpt_rcpt"/>
</dbReference>
<evidence type="ECO:0000256" key="3">
    <source>
        <dbReference type="PROSITE-ProRule" id="PRU00284"/>
    </source>
</evidence>
<dbReference type="PANTHER" id="PTHR32089">
    <property type="entry name" value="METHYL-ACCEPTING CHEMOTAXIS PROTEIN MCPB"/>
    <property type="match status" value="1"/>
</dbReference>
<dbReference type="GO" id="GO:0006935">
    <property type="term" value="P:chemotaxis"/>
    <property type="evidence" value="ECO:0007669"/>
    <property type="project" value="InterPro"/>
</dbReference>
<dbReference type="EMBL" id="FOSQ01000006">
    <property type="protein sequence ID" value="SFK72402.1"/>
    <property type="molecule type" value="Genomic_DNA"/>
</dbReference>
<sequence length="560" mass="57916">MMLARLTIRAKLMVSFGLLTALCIAVAGFGAAQLQAVNTAARELREVRLPASLHLGVFGTEMQRFRALEGLQILAPPDEAEAQERELRAIAGEVEAAWRRYLPLVASTRERSLADAAAAAWGAYQQGTAKVVAFKREGDPANAMQVYQGEQSVAATRLRDAVDALTAYNRTAAEVAGQRADAAHEEALLASGIAAVAALLAGIAIALLLNRDVAGGIGRLSVRLRRIAERDYDFDLPDARRGDEVGGMARALDECRNALRAADALAAEREAEQAARVARAERVDALVREFEGQVTMALRSVGQAVHSVDETAAALDETAREGAARAVSVAGSAEEASGGVQTVAASTEELGASVAEVARQVAESARAAREASAQVQAAQATVASLTDAASEINEVMGLIRAIAGQTNLLALNATIEAARAGEAGKGFAVVAQEVKSLAGQTATATTRIADQITRMQAEVTNAVATIAAITGTIASVDQIAVQVAAAAEQQAAATQEIGRAVHEAAAGTQAVSEYSVGLTRDARRTGEAAGSLRAASQELTGKSGGLRQQVDGFLAALRAA</sequence>
<keyword evidence="1 3" id="KW-0807">Transducer</keyword>
<dbReference type="SUPFAM" id="SSF58104">
    <property type="entry name" value="Methyl-accepting chemotaxis protein (MCP) signaling domain"/>
    <property type="match status" value="1"/>
</dbReference>
<dbReference type="InterPro" id="IPR004089">
    <property type="entry name" value="MCPsignal_dom"/>
</dbReference>
<dbReference type="Gene3D" id="6.10.340.10">
    <property type="match status" value="1"/>
</dbReference>
<keyword evidence="4" id="KW-0812">Transmembrane</keyword>